<protein>
    <recommendedName>
        <fullName evidence="2">Integrase catalytic domain-containing protein</fullName>
    </recommendedName>
</protein>
<name>A0A327JI43_9HYPH</name>
<feature type="transmembrane region" description="Helical" evidence="1">
    <location>
        <begin position="209"/>
        <end position="229"/>
    </location>
</feature>
<keyword evidence="1" id="KW-0472">Membrane</keyword>
<evidence type="ECO:0000313" key="4">
    <source>
        <dbReference type="Proteomes" id="UP000249299"/>
    </source>
</evidence>
<dbReference type="GO" id="GO:0012505">
    <property type="term" value="C:endomembrane system"/>
    <property type="evidence" value="ECO:0007669"/>
    <property type="project" value="UniProtKB-SubCell"/>
</dbReference>
<keyword evidence="1" id="KW-0812">Transmembrane</keyword>
<dbReference type="EMBL" id="NPEV01000059">
    <property type="protein sequence ID" value="RAI24994.1"/>
    <property type="molecule type" value="Genomic_DNA"/>
</dbReference>
<keyword evidence="4" id="KW-1185">Reference proteome</keyword>
<feature type="transmembrane region" description="Helical" evidence="1">
    <location>
        <begin position="276"/>
        <end position="297"/>
    </location>
</feature>
<sequence>MRELAPERRRFAYRRPYLLLKREVVELSCKRLFRLYREERLTVKKRGGSKRALGIRRPMTIPQHANRRWSLDFASDTLTNGRCFRILGVIDDFSRECLAAVLDNSLSGERVAHELDAIAERRGYPLMILSDNGTELISNAILALDEDRRIAWHYIALAKPMPNGLFESFIDRLRDECLNEQLFRSYRRPRDIIETWCVDYNLNRLHTNLGGLIPCPAAITVFILCLHLGKVFLGVTLVSAFSIGLAVTLVAIGVAAALGLKYVATRTSRFDRVMRAAPYLSGALIAAVGLIMVLVGWSHLSAAHA</sequence>
<feature type="transmembrane region" description="Helical" evidence="1">
    <location>
        <begin position="241"/>
        <end position="264"/>
    </location>
</feature>
<dbReference type="OrthoDB" id="9809060at2"/>
<dbReference type="PROSITE" id="PS50994">
    <property type="entry name" value="INTEGRASE"/>
    <property type="match status" value="1"/>
</dbReference>
<dbReference type="InterPro" id="IPR012337">
    <property type="entry name" value="RNaseH-like_sf"/>
</dbReference>
<dbReference type="InterPro" id="IPR001584">
    <property type="entry name" value="Integrase_cat-core"/>
</dbReference>
<dbReference type="InterPro" id="IPR036397">
    <property type="entry name" value="RNaseH_sf"/>
</dbReference>
<feature type="domain" description="Integrase catalytic" evidence="2">
    <location>
        <begin position="58"/>
        <end position="222"/>
    </location>
</feature>
<accession>A0A327JI43</accession>
<organism evidence="3 4">
    <name type="scientific">Rhodobium orientis</name>
    <dbReference type="NCBI Taxonomy" id="34017"/>
    <lineage>
        <taxon>Bacteria</taxon>
        <taxon>Pseudomonadati</taxon>
        <taxon>Pseudomonadota</taxon>
        <taxon>Alphaproteobacteria</taxon>
        <taxon>Hyphomicrobiales</taxon>
        <taxon>Rhodobiaceae</taxon>
        <taxon>Rhodobium</taxon>
    </lineage>
</organism>
<dbReference type="GO" id="GO:0015099">
    <property type="term" value="F:nickel cation transmembrane transporter activity"/>
    <property type="evidence" value="ECO:0007669"/>
    <property type="project" value="UniProtKB-UniRule"/>
</dbReference>
<evidence type="ECO:0000256" key="1">
    <source>
        <dbReference type="SAM" id="Phobius"/>
    </source>
</evidence>
<keyword evidence="1" id="KW-1133">Transmembrane helix</keyword>
<dbReference type="Gene3D" id="3.30.420.10">
    <property type="entry name" value="Ribonuclease H-like superfamily/Ribonuclease H"/>
    <property type="match status" value="1"/>
</dbReference>
<dbReference type="GO" id="GO:0003676">
    <property type="term" value="F:nucleic acid binding"/>
    <property type="evidence" value="ECO:0007669"/>
    <property type="project" value="InterPro"/>
</dbReference>
<evidence type="ECO:0000259" key="2">
    <source>
        <dbReference type="PROSITE" id="PS50994"/>
    </source>
</evidence>
<dbReference type="Proteomes" id="UP000249299">
    <property type="component" value="Unassembled WGS sequence"/>
</dbReference>
<dbReference type="PANTHER" id="PTHR47515">
    <property type="entry name" value="LOW CALCIUM RESPONSE LOCUS PROTEIN T"/>
    <property type="match status" value="1"/>
</dbReference>
<evidence type="ECO:0000313" key="3">
    <source>
        <dbReference type="EMBL" id="RAI24994.1"/>
    </source>
</evidence>
<dbReference type="PANTHER" id="PTHR47515:SF1">
    <property type="entry name" value="BLR2054 PROTEIN"/>
    <property type="match status" value="1"/>
</dbReference>
<dbReference type="AlphaFoldDB" id="A0A327JI43"/>
<dbReference type="GO" id="GO:0005886">
    <property type="term" value="C:plasma membrane"/>
    <property type="evidence" value="ECO:0007669"/>
    <property type="project" value="UniProtKB-SubCell"/>
</dbReference>
<dbReference type="Pfam" id="PF13683">
    <property type="entry name" value="rve_3"/>
    <property type="match status" value="1"/>
</dbReference>
<reference evidence="3 4" key="1">
    <citation type="submission" date="2017-07" db="EMBL/GenBank/DDBJ databases">
        <title>Draft Genome Sequences of Select Purple Nonsulfur Bacteria.</title>
        <authorList>
            <person name="Lasarre B."/>
            <person name="Mckinlay J.B."/>
        </authorList>
    </citation>
    <scope>NUCLEOTIDE SEQUENCE [LARGE SCALE GENOMIC DNA]</scope>
    <source>
        <strain evidence="3 4">DSM 11290</strain>
    </source>
</reference>
<dbReference type="GO" id="GO:0015074">
    <property type="term" value="P:DNA integration"/>
    <property type="evidence" value="ECO:0007669"/>
    <property type="project" value="InterPro"/>
</dbReference>
<proteinExistence type="predicted"/>
<gene>
    <name evidence="3" type="ORF">CH339_20140</name>
</gene>
<dbReference type="SUPFAM" id="SSF53098">
    <property type="entry name" value="Ribonuclease H-like"/>
    <property type="match status" value="1"/>
</dbReference>
<comment type="caution">
    <text evidence="3">The sequence shown here is derived from an EMBL/GenBank/DDBJ whole genome shotgun (WGS) entry which is preliminary data.</text>
</comment>